<evidence type="ECO:0000313" key="5">
    <source>
        <dbReference type="Proteomes" id="UP000318331"/>
    </source>
</evidence>
<dbReference type="GO" id="GO:0003700">
    <property type="term" value="F:DNA-binding transcription factor activity"/>
    <property type="evidence" value="ECO:0007669"/>
    <property type="project" value="TreeGrafter"/>
</dbReference>
<feature type="domain" description="HTH cro/C1-type" evidence="3">
    <location>
        <begin position="45"/>
        <end position="99"/>
    </location>
</feature>
<dbReference type="GO" id="GO:0005829">
    <property type="term" value="C:cytosol"/>
    <property type="evidence" value="ECO:0007669"/>
    <property type="project" value="TreeGrafter"/>
</dbReference>
<evidence type="ECO:0000256" key="1">
    <source>
        <dbReference type="ARBA" id="ARBA00023125"/>
    </source>
</evidence>
<dbReference type="Gene3D" id="1.10.260.40">
    <property type="entry name" value="lambda repressor-like DNA-binding domains"/>
    <property type="match status" value="1"/>
</dbReference>
<keyword evidence="1" id="KW-0238">DNA-binding</keyword>
<accession>A0A543HXX5</accession>
<organism evidence="4 5">
    <name type="scientific">Klugiella xanthotipulae</name>
    <dbReference type="NCBI Taxonomy" id="244735"/>
    <lineage>
        <taxon>Bacteria</taxon>
        <taxon>Bacillati</taxon>
        <taxon>Actinomycetota</taxon>
        <taxon>Actinomycetes</taxon>
        <taxon>Micrococcales</taxon>
        <taxon>Microbacteriaceae</taxon>
        <taxon>Klugiella</taxon>
    </lineage>
</organism>
<dbReference type="Proteomes" id="UP000318331">
    <property type="component" value="Unassembled WGS sequence"/>
</dbReference>
<proteinExistence type="predicted"/>
<comment type="caution">
    <text evidence="4">The sequence shown here is derived from an EMBL/GenBank/DDBJ whole genome shotgun (WGS) entry which is preliminary data.</text>
</comment>
<dbReference type="GO" id="GO:0003677">
    <property type="term" value="F:DNA binding"/>
    <property type="evidence" value="ECO:0007669"/>
    <property type="project" value="UniProtKB-KW"/>
</dbReference>
<dbReference type="InterPro" id="IPR001387">
    <property type="entry name" value="Cro/C1-type_HTH"/>
</dbReference>
<keyword evidence="5" id="KW-1185">Reference proteome</keyword>
<name>A0A543HXX5_9MICO</name>
<dbReference type="SMART" id="SM00530">
    <property type="entry name" value="HTH_XRE"/>
    <property type="match status" value="1"/>
</dbReference>
<dbReference type="Pfam" id="PF01381">
    <property type="entry name" value="HTH_3"/>
    <property type="match status" value="1"/>
</dbReference>
<dbReference type="OrthoDB" id="9810578at2"/>
<dbReference type="PANTHER" id="PTHR46797:SF1">
    <property type="entry name" value="METHYLPHOSPHONATE SYNTHASE"/>
    <property type="match status" value="1"/>
</dbReference>
<evidence type="ECO:0000256" key="2">
    <source>
        <dbReference type="SAM" id="MobiDB-lite"/>
    </source>
</evidence>
<dbReference type="CDD" id="cd00093">
    <property type="entry name" value="HTH_XRE"/>
    <property type="match status" value="1"/>
</dbReference>
<reference evidence="4 5" key="1">
    <citation type="submission" date="2019-06" db="EMBL/GenBank/DDBJ databases">
        <title>Sequencing the genomes of 1000 actinobacteria strains.</title>
        <authorList>
            <person name="Klenk H.-P."/>
        </authorList>
    </citation>
    <scope>NUCLEOTIDE SEQUENCE [LARGE SCALE GENOMIC DNA]</scope>
    <source>
        <strain evidence="4 5">DSM 18031</strain>
    </source>
</reference>
<dbReference type="AlphaFoldDB" id="A0A543HXX5"/>
<dbReference type="PROSITE" id="PS50943">
    <property type="entry name" value="HTH_CROC1"/>
    <property type="match status" value="1"/>
</dbReference>
<sequence length="513" mass="57284">MPHALPPRHSAPRERAHQTLRPSDAVTPKAPGEYRVDAVAVGRRIRSIRKSQGLTLDDVGRRIGRAASQVSVVENGRREPPLALLGTLAEALGCTLSDLLSVEEVDGRTALEIELERVQRGPAFSALRLPALRVGPSLSSETMEVILGLHREIERMHSERSATPEEARRANAELRQIMRAQGNYFEAIEQTAGELLSAVGHTGGPLSQRVTAEIASYLGFSLHYVADVPKSTRSVSDLKNRRIYLPHRVRTERDPRSAPLHALASHVLGHEEPRDYAEFLRQRVEANYLTAALLMPEKASVELLSDEKDARRISVEDFRDAFAVSYETAAHRFTNLATRHLDLPVHFMKVHESGAISKAYENDNVCFPTDSMGAIEGQTSCRHWTSRTVFAVDDRFNPYYQYTDTPTGTFWCTSRVQSSDDGEFSVSVGVPFEHVRWFQGRDTPYRGVSRCPDETCCRRAPDELRGNWAEYAWPTAKPHASVLTALPKGVFPGVDDTEVYEFLEAHAPTQPQE</sequence>
<dbReference type="SUPFAM" id="SSF47413">
    <property type="entry name" value="lambda repressor-like DNA-binding domains"/>
    <property type="match status" value="1"/>
</dbReference>
<dbReference type="EMBL" id="VFPN01000002">
    <property type="protein sequence ID" value="TQM63181.1"/>
    <property type="molecule type" value="Genomic_DNA"/>
</dbReference>
<evidence type="ECO:0000259" key="3">
    <source>
        <dbReference type="PROSITE" id="PS50943"/>
    </source>
</evidence>
<protein>
    <submittedName>
        <fullName evidence="4">Putative transcriptional regulator</fullName>
    </submittedName>
</protein>
<gene>
    <name evidence="4" type="ORF">FB466_1436</name>
</gene>
<dbReference type="RefSeq" id="WP_141917128.1">
    <property type="nucleotide sequence ID" value="NZ_BAAAYS010000021.1"/>
</dbReference>
<dbReference type="InterPro" id="IPR050807">
    <property type="entry name" value="TransReg_Diox_bact_type"/>
</dbReference>
<dbReference type="PANTHER" id="PTHR46797">
    <property type="entry name" value="HTH-TYPE TRANSCRIPTIONAL REGULATOR"/>
    <property type="match status" value="1"/>
</dbReference>
<evidence type="ECO:0000313" key="4">
    <source>
        <dbReference type="EMBL" id="TQM63181.1"/>
    </source>
</evidence>
<feature type="region of interest" description="Disordered" evidence="2">
    <location>
        <begin position="1"/>
        <end position="30"/>
    </location>
</feature>
<dbReference type="InterPro" id="IPR010982">
    <property type="entry name" value="Lambda_DNA-bd_dom_sf"/>
</dbReference>